<evidence type="ECO:0000259" key="2">
    <source>
        <dbReference type="Pfam" id="PF18962"/>
    </source>
</evidence>
<keyword evidence="4" id="KW-1185">Reference proteome</keyword>
<dbReference type="Proteomes" id="UP000646211">
    <property type="component" value="Unassembled WGS sequence"/>
</dbReference>
<sequence>MVFKSSGGLEYTSTCIFTISKALIPSFTLSPTSQILACEDTNVRTFTVLASNIPNGANLSYGWGFTGWNEISRTFNTITLSPASGALLPGNVMVFPTVNGVAYPSKTCTVTSSSIDPTGYISGSTTVCTTGTYTFTGLLGGQSVAWSLSNTTAGNLSTTTGNSTIFTATGSGSVDIMATVSNTCGESYTKTLSLFAGSPPSFSLKNDLYENQSCDIKYHYVPFIIKKPVGVSLSFEFLYPNASYTATSLGNNDYRYTFAFNKSYSGYFNVNATFTNSCGSSYFETEGEYYIQSCDQIQANNNLNNTENSFVIFPNPASDILTIELKDSENQLEKDATISGELFDMFGQSKSKIKISDNKATFSVKGLKKGIYILKIYVNDQVENHQIAVE</sequence>
<evidence type="ECO:0000313" key="4">
    <source>
        <dbReference type="Proteomes" id="UP000646211"/>
    </source>
</evidence>
<dbReference type="NCBIfam" id="TIGR04183">
    <property type="entry name" value="Por_Secre_tail"/>
    <property type="match status" value="1"/>
</dbReference>
<evidence type="ECO:0000313" key="3">
    <source>
        <dbReference type="EMBL" id="MBF2708721.1"/>
    </source>
</evidence>
<gene>
    <name evidence="3" type="ORF">IR213_08980</name>
</gene>
<protein>
    <submittedName>
        <fullName evidence="3">T9SS type A sorting domain-containing protein</fullName>
    </submittedName>
</protein>
<feature type="domain" description="Secretion system C-terminal sorting" evidence="2">
    <location>
        <begin position="312"/>
        <end position="382"/>
    </location>
</feature>
<dbReference type="EMBL" id="JADHEC010000017">
    <property type="protein sequence ID" value="MBF2708721.1"/>
    <property type="molecule type" value="Genomic_DNA"/>
</dbReference>
<dbReference type="AlphaFoldDB" id="A0A930XVW1"/>
<organism evidence="3 4">
    <name type="scientific">Flavobacterium soyangense</name>
    <dbReference type="NCBI Taxonomy" id="2023265"/>
    <lineage>
        <taxon>Bacteria</taxon>
        <taxon>Pseudomonadati</taxon>
        <taxon>Bacteroidota</taxon>
        <taxon>Flavobacteriia</taxon>
        <taxon>Flavobacteriales</taxon>
        <taxon>Flavobacteriaceae</taxon>
        <taxon>Flavobacterium</taxon>
    </lineage>
</organism>
<accession>A0A930XVW1</accession>
<dbReference type="Pfam" id="PF18962">
    <property type="entry name" value="Por_Secre_tail"/>
    <property type="match status" value="1"/>
</dbReference>
<comment type="caution">
    <text evidence="3">The sequence shown here is derived from an EMBL/GenBank/DDBJ whole genome shotgun (WGS) entry which is preliminary data.</text>
</comment>
<proteinExistence type="predicted"/>
<dbReference type="InterPro" id="IPR026444">
    <property type="entry name" value="Secre_tail"/>
</dbReference>
<keyword evidence="1" id="KW-0732">Signal</keyword>
<reference evidence="3" key="1">
    <citation type="submission" date="2020-11" db="EMBL/GenBank/DDBJ databases">
        <title>Genome of Flavobacterium soyangense.</title>
        <authorList>
            <person name="Liu Q."/>
            <person name="Xin Y.-H."/>
        </authorList>
    </citation>
    <scope>NUCLEOTIDE SEQUENCE</scope>
    <source>
        <strain evidence="3">CGMCC 1.13493</strain>
    </source>
</reference>
<name>A0A930XVW1_9FLAO</name>
<dbReference type="RefSeq" id="WP_194311972.1">
    <property type="nucleotide sequence ID" value="NZ_JADHEC010000017.1"/>
</dbReference>
<evidence type="ECO:0000256" key="1">
    <source>
        <dbReference type="ARBA" id="ARBA00022729"/>
    </source>
</evidence>